<dbReference type="EMBL" id="PYGA01000017">
    <property type="protein sequence ID" value="PSK92849.1"/>
    <property type="molecule type" value="Genomic_DNA"/>
</dbReference>
<protein>
    <submittedName>
        <fullName evidence="3">Uncharacterized protein (TIGR02680 family)</fullName>
    </submittedName>
</protein>
<dbReference type="InterPro" id="IPR013496">
    <property type="entry name" value="CHP02680"/>
</dbReference>
<feature type="compositionally biased region" description="Low complexity" evidence="2">
    <location>
        <begin position="376"/>
        <end position="388"/>
    </location>
</feature>
<organism evidence="3 4">
    <name type="scientific">Murinocardiopsis flavida</name>
    <dbReference type="NCBI Taxonomy" id="645275"/>
    <lineage>
        <taxon>Bacteria</taxon>
        <taxon>Bacillati</taxon>
        <taxon>Actinomycetota</taxon>
        <taxon>Actinomycetes</taxon>
        <taxon>Streptosporangiales</taxon>
        <taxon>Nocardiopsidaceae</taxon>
        <taxon>Murinocardiopsis</taxon>
    </lineage>
</organism>
<feature type="compositionally biased region" description="Basic and acidic residues" evidence="2">
    <location>
        <begin position="357"/>
        <end position="375"/>
    </location>
</feature>
<evidence type="ECO:0000256" key="1">
    <source>
        <dbReference type="SAM" id="Coils"/>
    </source>
</evidence>
<dbReference type="Proteomes" id="UP000240542">
    <property type="component" value="Unassembled WGS sequence"/>
</dbReference>
<keyword evidence="1" id="KW-0175">Coiled coil</keyword>
<proteinExistence type="predicted"/>
<evidence type="ECO:0000313" key="4">
    <source>
        <dbReference type="Proteomes" id="UP000240542"/>
    </source>
</evidence>
<dbReference type="Gene3D" id="3.40.50.300">
    <property type="entry name" value="P-loop containing nucleotide triphosphate hydrolases"/>
    <property type="match status" value="1"/>
</dbReference>
<name>A0A2P8D6P3_9ACTN</name>
<evidence type="ECO:0000313" key="3">
    <source>
        <dbReference type="EMBL" id="PSK92849.1"/>
    </source>
</evidence>
<dbReference type="SUPFAM" id="SSF52540">
    <property type="entry name" value="P-loop containing nucleoside triphosphate hydrolases"/>
    <property type="match status" value="1"/>
</dbReference>
<reference evidence="3 4" key="1">
    <citation type="submission" date="2018-03" db="EMBL/GenBank/DDBJ databases">
        <title>Genomic Encyclopedia of Archaeal and Bacterial Type Strains, Phase II (KMG-II): from individual species to whole genera.</title>
        <authorList>
            <person name="Goeker M."/>
        </authorList>
    </citation>
    <scope>NUCLEOTIDE SEQUENCE [LARGE SCALE GENOMIC DNA]</scope>
    <source>
        <strain evidence="3 4">DSM 45312</strain>
    </source>
</reference>
<gene>
    <name evidence="3" type="ORF">CLV63_11755</name>
</gene>
<dbReference type="Pfam" id="PF13558">
    <property type="entry name" value="SbcC_Walker_B"/>
    <property type="match status" value="1"/>
</dbReference>
<feature type="region of interest" description="Disordered" evidence="2">
    <location>
        <begin position="357"/>
        <end position="396"/>
    </location>
</feature>
<feature type="coiled-coil region" evidence="1">
    <location>
        <begin position="837"/>
        <end position="871"/>
    </location>
</feature>
<accession>A0A2P8D6P3</accession>
<feature type="compositionally biased region" description="Polar residues" evidence="2">
    <location>
        <begin position="1"/>
        <end position="20"/>
    </location>
</feature>
<dbReference type="InterPro" id="IPR027417">
    <property type="entry name" value="P-loop_NTPase"/>
</dbReference>
<feature type="region of interest" description="Disordered" evidence="2">
    <location>
        <begin position="1"/>
        <end position="63"/>
    </location>
</feature>
<feature type="compositionally biased region" description="Low complexity" evidence="2">
    <location>
        <begin position="42"/>
        <end position="52"/>
    </location>
</feature>
<keyword evidence="4" id="KW-1185">Reference proteome</keyword>
<sequence length="1473" mass="158439">MAQSSETGTAQDDTARSTTGPVAASTAGAPASEQAAPSPVGTATDTPAADPARQAGRRPGRSRLNRAGIHNVWQYDDHVFRFADGRLLLRGRNGAGKSKALEMLLPFLLDGDARRLDTTGTSRTSLRWLVLDGRTPATVGSAATLGYLWVEFAGRDSDGEPRWTTLGAAVTAVPGATDARTVFFVTDRRPGEDLRLVDDGRPMPIERLRAEVGPDNCYDTPAPYRARVMAELFGLDDPLRYRNLMHLLYRLRRPTIGERLEAGELVSVLAEALPPMDETVLDQVARNISDLDSARDRLRSLRSAKEQVGDFLADYRHYLHGTLRDQVAAVRAQLDAYWRRDSEVARLSEELDHLVAEEGEVQEERDRLRRSRDTAAADAATLASSSPGGAPPGDGEREARYAAVNAYIRAAESAWAGAGYALTAEQDARTRLDTDVAALESRLAALGREHAVLAETALDCGIGADLLGQVPQAVPTTLAPRESTTRVNLEGLEEAVERDPVHGIDSAALSTALGALHDRLTGADDVAAERGRAASELHERAVARDRAARRETALADEAEWCDAALERAREREAVAIDTVRRAGTEYAAAVRAWAGELGAAAEDAPRLDALEASVELPLDDALRVLDPDVPLSVAAHAHAAVDPLLTELRSRRDTAVSEERELAAELDELSERKRSGVDPVPAVQPWAAADRDHTKGAPFYLALEFAPGLSDARRAGLEAALEASGLLSGWIGADGGVRDPMTRDLVLAPGEPLTGRTLADLLDPVEPPGSGVTQRTVAALLSSIALDPDDGAPPASGTCAVATDGRWRLGVASGAHSKTVAEFIGREARTRGNARQLANVDRRIAIAEALLAEAEERRADIERRHAALVRLARTVPSSADLLSGWAALDTARTWLSQAERDRATAARAAETARTAALDLRRAVADQADPDTLPTGADELAGVLAGIGRLRAEIGATHRDLESLALRLAEYRTRIEEWERIRDDRILAEDARSAAISDMITVRRETELTDRARGAAPEQIEAAVGEVRGRRDTAADALPAVERAAQQARDDRVAAETRLDTGVSERAAQAQRALDSGAPLRAMLAGPDGAPDPALLTAAGLPEKTASLAAAAPETAAAEPDTDEPADLAEQVRALDSLVAAIEDALPDEATADIDNSGILRRREELHGLLAEGGAAAARTELTEPAGVKRLLVHDDDGTHDITAFGDRLTDAIAQAEETAARREEEAYERHLLGELAAHLSRQIDQARALIATMNEVLGEVTTSQGLGVRLDWRLAPDADEDIRAVVPLLDRPAEQRTRVETTRLRDALRRCIEAIRRLDPTATGGAQLRSALDYRSWFAFTVYVTDTARPERERRLSHRTALSQGEQRVIAYLVLFAAAAAQFDSLAEHAPDAPRLILLDDAFAKVDEPTHGRLLGLLVELDLDFVLTSERLWGCFASVPSLHIYECLRDPASPGIATLHFTWDGNRRKLLGV</sequence>
<dbReference type="OrthoDB" id="8527901at2"/>
<evidence type="ECO:0000256" key="2">
    <source>
        <dbReference type="SAM" id="MobiDB-lite"/>
    </source>
</evidence>
<comment type="caution">
    <text evidence="3">The sequence shown here is derived from an EMBL/GenBank/DDBJ whole genome shotgun (WGS) entry which is preliminary data.</text>
</comment>
<dbReference type="RefSeq" id="WP_106585135.1">
    <property type="nucleotide sequence ID" value="NZ_PYGA01000017.1"/>
</dbReference>
<dbReference type="NCBIfam" id="TIGR02680">
    <property type="entry name" value="TIGR02680 family protein"/>
    <property type="match status" value="1"/>
</dbReference>